<name>A0ABT7UPE8_9FIRM</name>
<organism evidence="5 6">
    <name type="scientific">Allofournierella massiliensis</name>
    <dbReference type="NCBI Taxonomy" id="1650663"/>
    <lineage>
        <taxon>Bacteria</taxon>
        <taxon>Bacillati</taxon>
        <taxon>Bacillota</taxon>
        <taxon>Clostridia</taxon>
        <taxon>Eubacteriales</taxon>
        <taxon>Oscillospiraceae</taxon>
        <taxon>Allofournierella</taxon>
    </lineage>
</organism>
<evidence type="ECO:0000256" key="1">
    <source>
        <dbReference type="ARBA" id="ARBA00022741"/>
    </source>
</evidence>
<dbReference type="PROSITE" id="PS50112">
    <property type="entry name" value="PAS"/>
    <property type="match status" value="1"/>
</dbReference>
<keyword evidence="2" id="KW-0067">ATP-binding</keyword>
<dbReference type="SUPFAM" id="SSF52540">
    <property type="entry name" value="P-loop containing nucleoside triphosphate hydrolases"/>
    <property type="match status" value="1"/>
</dbReference>
<dbReference type="PANTHER" id="PTHR32071">
    <property type="entry name" value="TRANSCRIPTIONAL REGULATORY PROTEIN"/>
    <property type="match status" value="1"/>
</dbReference>
<dbReference type="InterPro" id="IPR000014">
    <property type="entry name" value="PAS"/>
</dbReference>
<gene>
    <name evidence="5" type="ORF">QUW08_05545</name>
</gene>
<evidence type="ECO:0000313" key="6">
    <source>
        <dbReference type="Proteomes" id="UP001529380"/>
    </source>
</evidence>
<evidence type="ECO:0000259" key="3">
    <source>
        <dbReference type="PROSITE" id="PS50045"/>
    </source>
</evidence>
<dbReference type="InterPro" id="IPR035965">
    <property type="entry name" value="PAS-like_dom_sf"/>
</dbReference>
<dbReference type="Gene3D" id="3.40.50.300">
    <property type="entry name" value="P-loop containing nucleotide triphosphate hydrolases"/>
    <property type="match status" value="1"/>
</dbReference>
<dbReference type="Proteomes" id="UP001529380">
    <property type="component" value="Unassembled WGS sequence"/>
</dbReference>
<dbReference type="SMART" id="SM00382">
    <property type="entry name" value="AAA"/>
    <property type="match status" value="1"/>
</dbReference>
<dbReference type="PROSITE" id="PS00675">
    <property type="entry name" value="SIGMA54_INTERACT_1"/>
    <property type="match status" value="1"/>
</dbReference>
<dbReference type="Gene3D" id="3.30.450.20">
    <property type="entry name" value="PAS domain"/>
    <property type="match status" value="1"/>
</dbReference>
<evidence type="ECO:0000259" key="4">
    <source>
        <dbReference type="PROSITE" id="PS50112"/>
    </source>
</evidence>
<dbReference type="InterPro" id="IPR002078">
    <property type="entry name" value="Sigma_54_int"/>
</dbReference>
<keyword evidence="6" id="KW-1185">Reference proteome</keyword>
<accession>A0ABT7UPE8</accession>
<dbReference type="PROSITE" id="PS50045">
    <property type="entry name" value="SIGMA54_INTERACT_4"/>
    <property type="match status" value="1"/>
</dbReference>
<reference evidence="5 6" key="3">
    <citation type="submission" date="2023-06" db="EMBL/GenBank/DDBJ databases">
        <authorList>
            <person name="Zeman M."/>
            <person name="Kubasova T."/>
            <person name="Jahodarova E."/>
            <person name="Nykrynova M."/>
            <person name="Rychlik I."/>
        </authorList>
    </citation>
    <scope>NUCLEOTIDE SEQUENCE [LARGE SCALE GENOMIC DNA]</scope>
    <source>
        <strain evidence="5 6">ET340</strain>
    </source>
</reference>
<dbReference type="EMBL" id="JAUDCL010000007">
    <property type="protein sequence ID" value="MDM8200761.1"/>
    <property type="molecule type" value="Genomic_DNA"/>
</dbReference>
<reference evidence="6" key="1">
    <citation type="submission" date="2023-06" db="EMBL/GenBank/DDBJ databases">
        <title>Identification and characterization of horizontal gene transfer across gut microbiota members of farm animals based on homology search.</title>
        <authorList>
            <person name="Zeman M."/>
            <person name="Kubasova T."/>
            <person name="Jahodarova E."/>
            <person name="Nykrynova M."/>
            <person name="Rychlik I."/>
        </authorList>
    </citation>
    <scope>NUCLEOTIDE SEQUENCE [LARGE SCALE GENOMIC DNA]</scope>
    <source>
        <strain evidence="6">ET340</strain>
    </source>
</reference>
<feature type="domain" description="PAS" evidence="4">
    <location>
        <begin position="210"/>
        <end position="256"/>
    </location>
</feature>
<evidence type="ECO:0000313" key="5">
    <source>
        <dbReference type="EMBL" id="MDM8200761.1"/>
    </source>
</evidence>
<dbReference type="InterPro" id="IPR058031">
    <property type="entry name" value="AAA_lid_NorR"/>
</dbReference>
<keyword evidence="1" id="KW-0547">Nucleotide-binding</keyword>
<feature type="domain" description="Sigma-54 factor interaction" evidence="3">
    <location>
        <begin position="340"/>
        <end position="565"/>
    </location>
</feature>
<comment type="caution">
    <text evidence="5">The sequence shown here is derived from an EMBL/GenBank/DDBJ whole genome shotgun (WGS) entry which is preliminary data.</text>
</comment>
<dbReference type="RefSeq" id="WP_087183869.1">
    <property type="nucleotide sequence ID" value="NZ_JAUDCL010000007.1"/>
</dbReference>
<dbReference type="SUPFAM" id="SSF55785">
    <property type="entry name" value="PYP-like sensor domain (PAS domain)"/>
    <property type="match status" value="1"/>
</dbReference>
<dbReference type="CDD" id="cd00130">
    <property type="entry name" value="PAS"/>
    <property type="match status" value="1"/>
</dbReference>
<dbReference type="Pfam" id="PF00158">
    <property type="entry name" value="Sigma54_activat"/>
    <property type="match status" value="1"/>
</dbReference>
<dbReference type="CDD" id="cd00009">
    <property type="entry name" value="AAA"/>
    <property type="match status" value="1"/>
</dbReference>
<dbReference type="PANTHER" id="PTHR32071:SF57">
    <property type="entry name" value="C4-DICARBOXYLATE TRANSPORT TRANSCRIPTIONAL REGULATORY PROTEIN DCTD"/>
    <property type="match status" value="1"/>
</dbReference>
<dbReference type="InterPro" id="IPR036388">
    <property type="entry name" value="WH-like_DNA-bd_sf"/>
</dbReference>
<protein>
    <submittedName>
        <fullName evidence="5">Sigma 54-interacting transcriptional regulator</fullName>
    </submittedName>
</protein>
<evidence type="ECO:0000256" key="2">
    <source>
        <dbReference type="ARBA" id="ARBA00022840"/>
    </source>
</evidence>
<dbReference type="InterPro" id="IPR027417">
    <property type="entry name" value="P-loop_NTPase"/>
</dbReference>
<dbReference type="InterPro" id="IPR025662">
    <property type="entry name" value="Sigma_54_int_dom_ATP-bd_1"/>
</dbReference>
<reference evidence="5 6" key="2">
    <citation type="submission" date="2023-06" db="EMBL/GenBank/DDBJ databases">
        <title>Identification and characterization of horizontal gene transfer across gut microbiota members of farm animals based on homology search.</title>
        <authorList>
            <person name="Schwarzerova J."/>
            <person name="Nykrynova M."/>
            <person name="Jureckova K."/>
            <person name="Cejkova D."/>
            <person name="Rychlik I."/>
        </authorList>
    </citation>
    <scope>NUCLEOTIDE SEQUENCE [LARGE SCALE GENOMIC DNA]</scope>
    <source>
        <strain evidence="5 6">ET340</strain>
    </source>
</reference>
<dbReference type="Gene3D" id="1.10.8.60">
    <property type="match status" value="1"/>
</dbReference>
<proteinExistence type="predicted"/>
<dbReference type="InterPro" id="IPR003593">
    <property type="entry name" value="AAA+_ATPase"/>
</dbReference>
<dbReference type="Pfam" id="PF25601">
    <property type="entry name" value="AAA_lid_14"/>
    <property type="match status" value="1"/>
</dbReference>
<dbReference type="Gene3D" id="1.10.10.10">
    <property type="entry name" value="Winged helix-like DNA-binding domain superfamily/Winged helix DNA-binding domain"/>
    <property type="match status" value="1"/>
</dbReference>
<sequence>MAKQLAIITWDAASAQLYASQVRDFFGNQVNTRCYSTQLQPDPVIEPADVYLVSTCAFADRDIGQLLPSRGPVVLSEVRVTRDGLERLLAIPRNTRALLVNLNQPMATETIATLNQLGVTNIQFIPYYPGAPEPSHVPLAITTGERRFVPEWAAEVIDLGPRLLSGSTFLELAHQLKCESALDGPAFKEYLASLAEQSYGIEQMLQRSVQMESLFELFEQALDAGLIGVDGEGMIFACSPKAEDILGLPAQQLLERRAQQALPFLPFAESLSAQKAIHSRLVEIHGNPVSVSIHSFYRGGSSPTTFCVLQRFRDEERRQQKIRRQLLGKGHVTKYTFDSIIGDSPCMVSARQLARRMATSNASILISGESGTGKELFAHAIHAASPRANEPFVAINCAAIPDALLESQLFGYEEGAFTGAKKGGHIGFFEAARSGTLFLDEIEAMSPMLQVKLLRVLQEKEIVRLGGVDVIHVDVRIIAASNVDLNEEVHSGRFRRDLFYRLSVLPLQLPPLRQRGGDVLLLLRRIQEGIGARFELSPATAQLLLRHPWEGNVRELRNCVEYLAYLEKPLIEPEDLPVTLRAAAPHTPAAEPAQAAELRRLAGDRLQSYLFLLEQLAASRSLGRQALEARAAAAGLALSQQNIRTMAAQLEQLGLVSIQKGRSGTCITPRGLELLAELTRNPQF</sequence>